<evidence type="ECO:0000256" key="3">
    <source>
        <dbReference type="RuleBase" id="RU362076"/>
    </source>
</evidence>
<proteinExistence type="inferred from homology"/>
<keyword evidence="2 3" id="KW-1005">Bacterial flagellum biogenesis</keyword>
<sequence length="250" mass="28128">MPTAEIRNGVVVNSNNQPESKITSSKSKEVTQNKLGYDAFLKLLCAEMQYQDPLEPTSNTEYVAQLATFSQLEAMLSMQNTTTTNMANSLVGKIVTVEDEEEGKLVEGVVDYVKYIDDKAYVSVDDKLYEIDKVKQVVDSDYYEAKCLAEALTKQIEDLPVKENLTPAYKDAVNQTYKIYDSMSAYAKTFVDKSLIEKLQELKEIVDKFKVTTEETDDKTQETEETDDKEEVSDVEETTDQSETGTDGNS</sequence>
<feature type="region of interest" description="Disordered" evidence="4">
    <location>
        <begin position="213"/>
        <end position="250"/>
    </location>
</feature>
<feature type="compositionally biased region" description="Acidic residues" evidence="4">
    <location>
        <begin position="223"/>
        <end position="240"/>
    </location>
</feature>
<dbReference type="STRING" id="1122142.SAMN02910414_00046"/>
<dbReference type="Pfam" id="PF03963">
    <property type="entry name" value="FlgD"/>
    <property type="match status" value="1"/>
</dbReference>
<name>A0A1H3EX67_9FIRM</name>
<evidence type="ECO:0000313" key="6">
    <source>
        <dbReference type="Proteomes" id="UP000183918"/>
    </source>
</evidence>
<dbReference type="eggNOG" id="COG1843">
    <property type="taxonomic scope" value="Bacteria"/>
</dbReference>
<comment type="function">
    <text evidence="3">Required for flagellar hook formation. May act as a scaffolding protein.</text>
</comment>
<evidence type="ECO:0000256" key="2">
    <source>
        <dbReference type="ARBA" id="ARBA00022795"/>
    </source>
</evidence>
<evidence type="ECO:0000256" key="1">
    <source>
        <dbReference type="ARBA" id="ARBA00010577"/>
    </source>
</evidence>
<dbReference type="InterPro" id="IPR005648">
    <property type="entry name" value="FlgD"/>
</dbReference>
<keyword evidence="5" id="KW-0966">Cell projection</keyword>
<dbReference type="RefSeq" id="WP_074714823.1">
    <property type="nucleotide sequence ID" value="NZ_FNPG01000004.1"/>
</dbReference>
<dbReference type="EMBL" id="FNPG01000004">
    <property type="protein sequence ID" value="SDX83366.1"/>
    <property type="molecule type" value="Genomic_DNA"/>
</dbReference>
<keyword evidence="5" id="KW-0969">Cilium</keyword>
<accession>A0A1H3EX67</accession>
<keyword evidence="5" id="KW-0282">Flagellum</keyword>
<dbReference type="OrthoDB" id="280334at2"/>
<evidence type="ECO:0000313" key="5">
    <source>
        <dbReference type="EMBL" id="SDX83366.1"/>
    </source>
</evidence>
<feature type="compositionally biased region" description="Basic and acidic residues" evidence="4">
    <location>
        <begin position="213"/>
        <end position="222"/>
    </location>
</feature>
<evidence type="ECO:0000256" key="4">
    <source>
        <dbReference type="SAM" id="MobiDB-lite"/>
    </source>
</evidence>
<protein>
    <recommendedName>
        <fullName evidence="3">Basal-body rod modification protein FlgD</fullName>
    </recommendedName>
</protein>
<feature type="compositionally biased region" description="Polar residues" evidence="4">
    <location>
        <begin position="241"/>
        <end position="250"/>
    </location>
</feature>
<gene>
    <name evidence="5" type="ORF">SAMN02910414_00046</name>
</gene>
<reference evidence="5 6" key="1">
    <citation type="submission" date="2016-10" db="EMBL/GenBank/DDBJ databases">
        <authorList>
            <person name="de Groot N.N."/>
        </authorList>
    </citation>
    <scope>NUCLEOTIDE SEQUENCE [LARGE SCALE GENOMIC DNA]</scope>
    <source>
        <strain evidence="5 6">DSM 14045</strain>
    </source>
</reference>
<keyword evidence="6" id="KW-1185">Reference proteome</keyword>
<organism evidence="5 6">
    <name type="scientific">Lachnobacterium bovis DSM 14045</name>
    <dbReference type="NCBI Taxonomy" id="1122142"/>
    <lineage>
        <taxon>Bacteria</taxon>
        <taxon>Bacillati</taxon>
        <taxon>Bacillota</taxon>
        <taxon>Clostridia</taxon>
        <taxon>Lachnospirales</taxon>
        <taxon>Lachnospiraceae</taxon>
        <taxon>Lachnobacterium</taxon>
    </lineage>
</organism>
<comment type="similarity">
    <text evidence="1 3">Belongs to the FlgD family.</text>
</comment>
<dbReference type="AlphaFoldDB" id="A0A1H3EX67"/>
<dbReference type="GO" id="GO:0044781">
    <property type="term" value="P:bacterial-type flagellum organization"/>
    <property type="evidence" value="ECO:0007669"/>
    <property type="project" value="UniProtKB-UniRule"/>
</dbReference>
<dbReference type="Proteomes" id="UP000183918">
    <property type="component" value="Unassembled WGS sequence"/>
</dbReference>